<dbReference type="Proteomes" id="UP000756346">
    <property type="component" value="Unassembled WGS sequence"/>
</dbReference>
<evidence type="ECO:0000313" key="17">
    <source>
        <dbReference type="Proteomes" id="UP000756346"/>
    </source>
</evidence>
<evidence type="ECO:0000313" key="16">
    <source>
        <dbReference type="EMBL" id="KAH7021119.1"/>
    </source>
</evidence>
<dbReference type="Pfam" id="PF04082">
    <property type="entry name" value="Fungal_trans"/>
    <property type="match status" value="1"/>
</dbReference>
<dbReference type="CDD" id="cd12148">
    <property type="entry name" value="fungal_TF_MHR"/>
    <property type="match status" value="1"/>
</dbReference>
<keyword evidence="5" id="KW-0210">Decarboxylase</keyword>
<dbReference type="SMART" id="SM00906">
    <property type="entry name" value="Fungal_trans"/>
    <property type="match status" value="1"/>
</dbReference>
<dbReference type="SMART" id="SM00934">
    <property type="entry name" value="OMPdecase"/>
    <property type="match status" value="1"/>
</dbReference>
<dbReference type="OrthoDB" id="10263753at2759"/>
<sequence length="1083" mass="118501">MGNQTDAVKHSTFEATFAERAKNASHPLTSYLLRLMELKQSNLCLSADVTSVRELLNLADKIGPSIVVLKTHYDLVSGWDFHPETGTGAKLGALAKKHGFLIFEDRKFGDIGNTVQLQYTAGTARIIDWAHIVNINMVPGKAGVTALSEAAAKWRSRVNYQVRTSVSVGTPLSEQFDDAEESAEVQAERRESLSPLEAPSSGFYREQDGRKGSIVSVTTVTQSFEPVDSPRFPTGTAQGDELFYAGIEEPPFERGLLILAQMSSKGNFMNAEYTQACVEAARENKDFVMGFISQETLNTESSDSFVCMTPGCQLPPEGQEENGIVDGDGLGQQYNTPTKLVGLCGTDIIIVGRGIIKASSPQAEAERYRNRAWKACDRGLPCANCISRGKESSCRYETGKPVARAHTGPSGERPPEGTSRTERVVDLGYTHQNGASTLDVLRRIDNASDGERLASLAAEQGTSSAGRYKALIRQLPARTYVEDLVGFYFQDINWQYFGIIFRELMAKWYSVPFAVFANGLEPMLREFPALVFEMSAYLFEKFESLKYADMTFDDLAMDYSESGAAILSLLGKRQMTLIAPLAGWFLKNCGMSWHQLGSAIRDAQEIGMHRDEKDPHPGPHDTIEESLEKRIWITLLSWDIHMGSVLGRTPQCDLGTVSVTLPVDVMPSTEGRRMPLIPRPDDTPPTPLTRSIWSFKLIQPLRDIIGLEKQGPFPKDFSHRSLQEMEAQIPAPLRMHNPDTRFDHLPECRWLPLTRPTLPQTLHFGKLALHRPYIFTRASSRLEALKASFGMLEAQKQYFAVLNPSHHRMFSLFYGTFDAHTEMFDEALQHFEWASDRFEKMAGRNQLARSATSVLNTLHMRLKHEPTPAPNSEVSSSSASSGLTSSASSNTSLTPGSSISNIGGKGPLRESGADGQNGGSVANGGSHDIGTGFDIFGSTDWSLPADFDLGSIIPMYPIGDLAMNDLTGFFGDTGSHTTSMGWAATGPAGADLLAFDQPQQIPTNGTHSTIENGGSSAPNVVSNIISGNYETGISGHPAQGRYQSQSGNGDAPWQFGGDFGNDTVWNLFNQIPWPANSASSTTS</sequence>
<reference evidence="16" key="1">
    <citation type="journal article" date="2021" name="Nat. Commun.">
        <title>Genetic determinants of endophytism in the Arabidopsis root mycobiome.</title>
        <authorList>
            <person name="Mesny F."/>
            <person name="Miyauchi S."/>
            <person name="Thiergart T."/>
            <person name="Pickel B."/>
            <person name="Atanasova L."/>
            <person name="Karlsson M."/>
            <person name="Huettel B."/>
            <person name="Barry K.W."/>
            <person name="Haridas S."/>
            <person name="Chen C."/>
            <person name="Bauer D."/>
            <person name="Andreopoulos W."/>
            <person name="Pangilinan J."/>
            <person name="LaButti K."/>
            <person name="Riley R."/>
            <person name="Lipzen A."/>
            <person name="Clum A."/>
            <person name="Drula E."/>
            <person name="Henrissat B."/>
            <person name="Kohler A."/>
            <person name="Grigoriev I.V."/>
            <person name="Martin F.M."/>
            <person name="Hacquard S."/>
        </authorList>
    </citation>
    <scope>NUCLEOTIDE SEQUENCE</scope>
    <source>
        <strain evidence="16">MPI-CAGE-CH-0230</strain>
    </source>
</reference>
<evidence type="ECO:0000256" key="12">
    <source>
        <dbReference type="PIRSR" id="PIRSR614732-2"/>
    </source>
</evidence>
<dbReference type="PROSITE" id="PS00156">
    <property type="entry name" value="OMPDECASE"/>
    <property type="match status" value="1"/>
</dbReference>
<organism evidence="16 17">
    <name type="scientific">Microdochium trichocladiopsis</name>
    <dbReference type="NCBI Taxonomy" id="1682393"/>
    <lineage>
        <taxon>Eukaryota</taxon>
        <taxon>Fungi</taxon>
        <taxon>Dikarya</taxon>
        <taxon>Ascomycota</taxon>
        <taxon>Pezizomycotina</taxon>
        <taxon>Sordariomycetes</taxon>
        <taxon>Xylariomycetidae</taxon>
        <taxon>Xylariales</taxon>
        <taxon>Microdochiaceae</taxon>
        <taxon>Microdochium</taxon>
    </lineage>
</organism>
<evidence type="ECO:0000256" key="2">
    <source>
        <dbReference type="ARBA" id="ARBA00011018"/>
    </source>
</evidence>
<feature type="binding site" evidence="12">
    <location>
        <position position="332"/>
    </location>
    <ligand>
        <name>substrate</name>
    </ligand>
</feature>
<dbReference type="InterPro" id="IPR001754">
    <property type="entry name" value="OMPdeCOase_dom"/>
</dbReference>
<keyword evidence="17" id="KW-1185">Reference proteome</keyword>
<feature type="domain" description="Orotidine 5'-phosphate decarboxylase" evidence="15">
    <location>
        <begin position="42"/>
        <end position="368"/>
    </location>
</feature>
<evidence type="ECO:0000256" key="6">
    <source>
        <dbReference type="ARBA" id="ARBA00022975"/>
    </source>
</evidence>
<keyword evidence="7" id="KW-0456">Lyase</keyword>
<evidence type="ECO:0000256" key="10">
    <source>
        <dbReference type="ARBA" id="ARBA00033428"/>
    </source>
</evidence>
<evidence type="ECO:0000256" key="9">
    <source>
        <dbReference type="ARBA" id="ARBA00031744"/>
    </source>
</evidence>
<keyword evidence="6" id="KW-0665">Pyrimidine biosynthesis</keyword>
<dbReference type="GeneID" id="70190073"/>
<feature type="active site" description="For OMPdecase activity" evidence="11">
    <location>
        <position position="105"/>
    </location>
</feature>
<dbReference type="GO" id="GO:0005829">
    <property type="term" value="C:cytosol"/>
    <property type="evidence" value="ECO:0007669"/>
    <property type="project" value="TreeGrafter"/>
</dbReference>
<feature type="region of interest" description="Disordered" evidence="13">
    <location>
        <begin position="399"/>
        <end position="420"/>
    </location>
</feature>
<evidence type="ECO:0000256" key="3">
    <source>
        <dbReference type="ARBA" id="ARBA00012321"/>
    </source>
</evidence>
<dbReference type="SUPFAM" id="SSF51366">
    <property type="entry name" value="Ribulose-phoshate binding barrel"/>
    <property type="match status" value="1"/>
</dbReference>
<feature type="binding site" evidence="12">
    <location>
        <position position="352"/>
    </location>
    <ligand>
        <name>substrate</name>
    </ligand>
</feature>
<dbReference type="RefSeq" id="XP_046007320.1">
    <property type="nucleotide sequence ID" value="XM_046160527.1"/>
</dbReference>
<protein>
    <recommendedName>
        <fullName evidence="4">Orotidine 5'-phosphate decarboxylase</fullName>
        <ecNumber evidence="3">4.1.1.23</ecNumber>
    </recommendedName>
    <alternativeName>
        <fullName evidence="10">OMP decarboxylase</fullName>
    </alternativeName>
    <alternativeName>
        <fullName evidence="9">Uridine 5'-monophosphate synthase</fullName>
    </alternativeName>
</protein>
<dbReference type="Pfam" id="PF00215">
    <property type="entry name" value="OMPdecase"/>
    <property type="match status" value="1"/>
</dbReference>
<evidence type="ECO:0000256" key="13">
    <source>
        <dbReference type="SAM" id="MobiDB-lite"/>
    </source>
</evidence>
<feature type="binding site" evidence="12">
    <location>
        <position position="263"/>
    </location>
    <ligand>
        <name>substrate</name>
    </ligand>
</feature>
<dbReference type="EC" id="4.1.1.23" evidence="3"/>
<feature type="active site" description="For OMPdecase activity" evidence="11">
    <location>
        <position position="110"/>
    </location>
</feature>
<dbReference type="GO" id="GO:0003677">
    <property type="term" value="F:DNA binding"/>
    <property type="evidence" value="ECO:0007669"/>
    <property type="project" value="InterPro"/>
</dbReference>
<dbReference type="GO" id="GO:0044205">
    <property type="term" value="P:'de novo' UMP biosynthetic process"/>
    <property type="evidence" value="ECO:0007669"/>
    <property type="project" value="InterPro"/>
</dbReference>
<accession>A0A9P9BKD9</accession>
<dbReference type="GO" id="GO:0006351">
    <property type="term" value="P:DNA-templated transcription"/>
    <property type="evidence" value="ECO:0007669"/>
    <property type="project" value="InterPro"/>
</dbReference>
<name>A0A9P9BKD9_9PEZI</name>
<comment type="caution">
    <text evidence="16">The sequence shown here is derived from an EMBL/GenBank/DDBJ whole genome shotgun (WGS) entry which is preliminary data.</text>
</comment>
<dbReference type="EMBL" id="JAGTJQ010000010">
    <property type="protein sequence ID" value="KAH7021119.1"/>
    <property type="molecule type" value="Genomic_DNA"/>
</dbReference>
<dbReference type="Gene3D" id="3.20.20.70">
    <property type="entry name" value="Aldolase class I"/>
    <property type="match status" value="2"/>
</dbReference>
<dbReference type="PANTHER" id="PTHR32119">
    <property type="entry name" value="OROTIDINE 5'-PHOSPHATE DECARBOXYLASE"/>
    <property type="match status" value="1"/>
</dbReference>
<evidence type="ECO:0000256" key="1">
    <source>
        <dbReference type="ARBA" id="ARBA00004861"/>
    </source>
</evidence>
<feature type="compositionally biased region" description="Low complexity" evidence="13">
    <location>
        <begin position="870"/>
        <end position="900"/>
    </location>
</feature>
<feature type="binding site" evidence="12">
    <location>
        <position position="48"/>
    </location>
    <ligand>
        <name>substrate</name>
    </ligand>
</feature>
<evidence type="ECO:0000256" key="5">
    <source>
        <dbReference type="ARBA" id="ARBA00022793"/>
    </source>
</evidence>
<dbReference type="InterPro" id="IPR007219">
    <property type="entry name" value="XnlR_reg_dom"/>
</dbReference>
<dbReference type="AlphaFoldDB" id="A0A9P9BKD9"/>
<comment type="pathway">
    <text evidence="1">Pyrimidine metabolism; UMP biosynthesis via de novo pathway; UMP from orotate: step 2/2.</text>
</comment>
<dbReference type="PANTHER" id="PTHR32119:SF2">
    <property type="entry name" value="OROTIDINE 5'-PHOSPHATE DECARBOXYLASE"/>
    <property type="match status" value="1"/>
</dbReference>
<evidence type="ECO:0000259" key="15">
    <source>
        <dbReference type="SMART" id="SM00934"/>
    </source>
</evidence>
<evidence type="ECO:0000256" key="7">
    <source>
        <dbReference type="ARBA" id="ARBA00023239"/>
    </source>
</evidence>
<feature type="region of interest" description="Disordered" evidence="13">
    <location>
        <begin position="864"/>
        <end position="925"/>
    </location>
</feature>
<evidence type="ECO:0000256" key="4">
    <source>
        <dbReference type="ARBA" id="ARBA00021923"/>
    </source>
</evidence>
<feature type="binding site" evidence="12">
    <location>
        <position position="353"/>
    </location>
    <ligand>
        <name>substrate</name>
    </ligand>
</feature>
<dbReference type="CDD" id="cd04725">
    <property type="entry name" value="OMP_decarboxylase_like"/>
    <property type="match status" value="1"/>
</dbReference>
<comment type="similarity">
    <text evidence="2">Belongs to the OMP decarboxylase family.</text>
</comment>
<gene>
    <name evidence="16" type="ORF">B0I36DRAFT_377123</name>
</gene>
<dbReference type="InterPro" id="IPR011060">
    <property type="entry name" value="RibuloseP-bd_barrel"/>
</dbReference>
<feature type="domain" description="Xylanolytic transcriptional activator regulatory" evidence="14">
    <location>
        <begin position="592"/>
        <end position="668"/>
    </location>
</feature>
<evidence type="ECO:0000256" key="11">
    <source>
        <dbReference type="PIRSR" id="PIRSR614732-1"/>
    </source>
</evidence>
<proteinExistence type="inferred from homology"/>
<evidence type="ECO:0000259" key="14">
    <source>
        <dbReference type="SMART" id="SM00906"/>
    </source>
</evidence>
<evidence type="ECO:0000256" key="8">
    <source>
        <dbReference type="ARBA" id="ARBA00023242"/>
    </source>
</evidence>
<keyword evidence="8" id="KW-0539">Nucleus</keyword>
<feature type="region of interest" description="Disordered" evidence="13">
    <location>
        <begin position="171"/>
        <end position="207"/>
    </location>
</feature>
<dbReference type="GO" id="GO:0006207">
    <property type="term" value="P:'de novo' pyrimidine nucleobase biosynthetic process"/>
    <property type="evidence" value="ECO:0007669"/>
    <property type="project" value="InterPro"/>
</dbReference>
<dbReference type="GO" id="GO:0008270">
    <property type="term" value="F:zinc ion binding"/>
    <property type="evidence" value="ECO:0007669"/>
    <property type="project" value="InterPro"/>
</dbReference>
<feature type="active site" description="For OMPdecase activity" evidence="11">
    <location>
        <position position="107"/>
    </location>
</feature>
<feature type="binding site" evidence="12">
    <location>
        <position position="70"/>
    </location>
    <ligand>
        <name>substrate</name>
    </ligand>
</feature>
<dbReference type="GO" id="GO:0004590">
    <property type="term" value="F:orotidine-5'-phosphate decarboxylase activity"/>
    <property type="evidence" value="ECO:0007669"/>
    <property type="project" value="UniProtKB-EC"/>
</dbReference>
<dbReference type="InterPro" id="IPR014732">
    <property type="entry name" value="OMPdecase"/>
</dbReference>
<dbReference type="InterPro" id="IPR018089">
    <property type="entry name" value="OMPdecase_AS"/>
</dbReference>
<dbReference type="InterPro" id="IPR013785">
    <property type="entry name" value="Aldolase_TIM"/>
</dbReference>